<dbReference type="EMBL" id="CAJOBC010001038">
    <property type="protein sequence ID" value="CAF3650088.1"/>
    <property type="molecule type" value="Genomic_DNA"/>
</dbReference>
<name>A0A813XBG3_9BILA</name>
<dbReference type="EMBL" id="CAJNOQ010001038">
    <property type="protein sequence ID" value="CAF0862454.1"/>
    <property type="molecule type" value="Genomic_DNA"/>
</dbReference>
<evidence type="ECO:0008006" key="4">
    <source>
        <dbReference type="Google" id="ProtNLM"/>
    </source>
</evidence>
<reference evidence="1" key="1">
    <citation type="submission" date="2021-02" db="EMBL/GenBank/DDBJ databases">
        <authorList>
            <person name="Nowell W R."/>
        </authorList>
    </citation>
    <scope>NUCLEOTIDE SEQUENCE</scope>
</reference>
<accession>A0A813XBG3</accession>
<evidence type="ECO:0000313" key="2">
    <source>
        <dbReference type="EMBL" id="CAF3650088.1"/>
    </source>
</evidence>
<dbReference type="PANTHER" id="PTHR39337:SF1">
    <property type="entry name" value="BLR5642 PROTEIN"/>
    <property type="match status" value="1"/>
</dbReference>
<dbReference type="Proteomes" id="UP000681722">
    <property type="component" value="Unassembled WGS sequence"/>
</dbReference>
<evidence type="ECO:0000313" key="1">
    <source>
        <dbReference type="EMBL" id="CAF0862454.1"/>
    </source>
</evidence>
<dbReference type="Proteomes" id="UP000663829">
    <property type="component" value="Unassembled WGS sequence"/>
</dbReference>
<comment type="caution">
    <text evidence="1">The sequence shown here is derived from an EMBL/GenBank/DDBJ whole genome shotgun (WGS) entry which is preliminary data.</text>
</comment>
<dbReference type="AlphaFoldDB" id="A0A813XBG3"/>
<dbReference type="InterPro" id="IPR014519">
    <property type="entry name" value="UCP024492"/>
</dbReference>
<dbReference type="Pfam" id="PF04343">
    <property type="entry name" value="DUF488"/>
    <property type="match status" value="1"/>
</dbReference>
<dbReference type="PANTHER" id="PTHR39337">
    <property type="entry name" value="BLR5642 PROTEIN"/>
    <property type="match status" value="1"/>
</dbReference>
<proteinExistence type="predicted"/>
<dbReference type="OrthoDB" id="9998367at2759"/>
<dbReference type="PIRSF" id="PIRSF024492">
    <property type="entry name" value="UCP024492"/>
    <property type="match status" value="1"/>
</dbReference>
<organism evidence="1 3">
    <name type="scientific">Didymodactylos carnosus</name>
    <dbReference type="NCBI Taxonomy" id="1234261"/>
    <lineage>
        <taxon>Eukaryota</taxon>
        <taxon>Metazoa</taxon>
        <taxon>Spiralia</taxon>
        <taxon>Gnathifera</taxon>
        <taxon>Rotifera</taxon>
        <taxon>Eurotatoria</taxon>
        <taxon>Bdelloidea</taxon>
        <taxon>Philodinida</taxon>
        <taxon>Philodinidae</taxon>
        <taxon>Didymodactylos</taxon>
    </lineage>
</organism>
<evidence type="ECO:0000313" key="3">
    <source>
        <dbReference type="Proteomes" id="UP000663829"/>
    </source>
</evidence>
<gene>
    <name evidence="1" type="ORF">GPM918_LOCUS6661</name>
    <name evidence="2" type="ORF">SRO942_LOCUS6661</name>
</gene>
<keyword evidence="3" id="KW-1185">Reference proteome</keyword>
<sequence length="191" mass="22012">MTTKIVYTIGHSSHSLSDLIDVLIKLKIESLIDIRRSPKSIKNPQFNSDTFPTILYEQTKMNYFFKGDAFGGRRKRKKSLMDNNGLIDSELRAYADHMQTSNFIYSFNELLSLISSQNCLLMCSESDVNECHRSLLSDYLLLKGVDIIHIILTDKNISTFKHILNPIARLTNDKCIYPLNDDQFKKNINEI</sequence>
<protein>
    <recommendedName>
        <fullName evidence="4">DUF488 domain-containing protein</fullName>
    </recommendedName>
</protein>
<dbReference type="InterPro" id="IPR007438">
    <property type="entry name" value="DUF488"/>
</dbReference>